<dbReference type="RefSeq" id="WP_057740549.1">
    <property type="nucleotide sequence ID" value="NZ_JQBW01000006.1"/>
</dbReference>
<dbReference type="OrthoDB" id="9800966at2"/>
<dbReference type="InterPro" id="IPR002577">
    <property type="entry name" value="HTH_HxlR"/>
</dbReference>
<sequence>MDQVKEKQVKDDFCLCPRFSKTFSILGKKWNGLIIEVLLNEPTQRFKDLASHIDACSDRVLCERLKELEEDQIIQRNTYEGQSRIDYSLTPRGRELGPVMAAIHEWSDKWCK</sequence>
<evidence type="ECO:0000313" key="5">
    <source>
        <dbReference type="EMBL" id="KRN59143.1"/>
    </source>
</evidence>
<dbReference type="PANTHER" id="PTHR33204">
    <property type="entry name" value="TRANSCRIPTIONAL REGULATOR, MARR FAMILY"/>
    <property type="match status" value="1"/>
</dbReference>
<dbReference type="PANTHER" id="PTHR33204:SF37">
    <property type="entry name" value="HTH-TYPE TRANSCRIPTIONAL REGULATOR YODB"/>
    <property type="match status" value="1"/>
</dbReference>
<evidence type="ECO:0000256" key="2">
    <source>
        <dbReference type="ARBA" id="ARBA00023125"/>
    </source>
</evidence>
<dbReference type="PROSITE" id="PS51118">
    <property type="entry name" value="HTH_HXLR"/>
    <property type="match status" value="1"/>
</dbReference>
<dbReference type="STRING" id="396268.IV45_GL000181"/>
<dbReference type="Gene3D" id="1.10.10.10">
    <property type="entry name" value="Winged helix-like DNA-binding domain superfamily/Winged helix DNA-binding domain"/>
    <property type="match status" value="1"/>
</dbReference>
<evidence type="ECO:0000313" key="6">
    <source>
        <dbReference type="Proteomes" id="UP000050934"/>
    </source>
</evidence>
<dbReference type="Pfam" id="PF01638">
    <property type="entry name" value="HxlR"/>
    <property type="match status" value="1"/>
</dbReference>
<dbReference type="GO" id="GO:0003677">
    <property type="term" value="F:DNA binding"/>
    <property type="evidence" value="ECO:0007669"/>
    <property type="project" value="UniProtKB-KW"/>
</dbReference>
<dbReference type="EMBL" id="JQBW01000006">
    <property type="protein sequence ID" value="KRN59143.1"/>
    <property type="molecule type" value="Genomic_DNA"/>
</dbReference>
<dbReference type="Proteomes" id="UP000050934">
    <property type="component" value="Unassembled WGS sequence"/>
</dbReference>
<organism evidence="5 6">
    <name type="scientific">Limosilactobacillus secaliphilus</name>
    <dbReference type="NCBI Taxonomy" id="396268"/>
    <lineage>
        <taxon>Bacteria</taxon>
        <taxon>Bacillati</taxon>
        <taxon>Bacillota</taxon>
        <taxon>Bacilli</taxon>
        <taxon>Lactobacillales</taxon>
        <taxon>Lactobacillaceae</taxon>
        <taxon>Limosilactobacillus</taxon>
    </lineage>
</organism>
<comment type="caution">
    <text evidence="5">The sequence shown here is derived from an EMBL/GenBank/DDBJ whole genome shotgun (WGS) entry which is preliminary data.</text>
</comment>
<keyword evidence="3" id="KW-0804">Transcription</keyword>
<dbReference type="PATRIC" id="fig|396268.3.peg.182"/>
<accession>A0A0R2IAJ3</accession>
<dbReference type="InterPro" id="IPR036390">
    <property type="entry name" value="WH_DNA-bd_sf"/>
</dbReference>
<feature type="domain" description="HTH hxlR-type" evidence="4">
    <location>
        <begin position="16"/>
        <end position="112"/>
    </location>
</feature>
<name>A0A0R2IAJ3_9LACO</name>
<keyword evidence="6" id="KW-1185">Reference proteome</keyword>
<gene>
    <name evidence="5" type="ORF">IV45_GL000181</name>
</gene>
<keyword evidence="1" id="KW-0805">Transcription regulation</keyword>
<protein>
    <submittedName>
        <fullName evidence="5">Transcriptional regulator</fullName>
    </submittedName>
</protein>
<dbReference type="InterPro" id="IPR036388">
    <property type="entry name" value="WH-like_DNA-bd_sf"/>
</dbReference>
<dbReference type="SUPFAM" id="SSF46785">
    <property type="entry name" value="Winged helix' DNA-binding domain"/>
    <property type="match status" value="1"/>
</dbReference>
<evidence type="ECO:0000259" key="4">
    <source>
        <dbReference type="PROSITE" id="PS51118"/>
    </source>
</evidence>
<reference evidence="5 6" key="1">
    <citation type="journal article" date="2015" name="Genome Announc.">
        <title>Expanding the biotechnology potential of lactobacilli through comparative genomics of 213 strains and associated genera.</title>
        <authorList>
            <person name="Sun Z."/>
            <person name="Harris H.M."/>
            <person name="McCann A."/>
            <person name="Guo C."/>
            <person name="Argimon S."/>
            <person name="Zhang W."/>
            <person name="Yang X."/>
            <person name="Jeffery I.B."/>
            <person name="Cooney J.C."/>
            <person name="Kagawa T.F."/>
            <person name="Liu W."/>
            <person name="Song Y."/>
            <person name="Salvetti E."/>
            <person name="Wrobel A."/>
            <person name="Rasinkangas P."/>
            <person name="Parkhill J."/>
            <person name="Rea M.C."/>
            <person name="O'Sullivan O."/>
            <person name="Ritari J."/>
            <person name="Douillard F.P."/>
            <person name="Paul Ross R."/>
            <person name="Yang R."/>
            <person name="Briner A.E."/>
            <person name="Felis G.E."/>
            <person name="de Vos W.M."/>
            <person name="Barrangou R."/>
            <person name="Klaenhammer T.R."/>
            <person name="Caufield P.W."/>
            <person name="Cui Y."/>
            <person name="Zhang H."/>
            <person name="O'Toole P.W."/>
        </authorList>
    </citation>
    <scope>NUCLEOTIDE SEQUENCE [LARGE SCALE GENOMIC DNA]</scope>
    <source>
        <strain evidence="5 6">DSM 17896</strain>
    </source>
</reference>
<evidence type="ECO:0000256" key="1">
    <source>
        <dbReference type="ARBA" id="ARBA00023015"/>
    </source>
</evidence>
<keyword evidence="2" id="KW-0238">DNA-binding</keyword>
<evidence type="ECO:0000256" key="3">
    <source>
        <dbReference type="ARBA" id="ARBA00023163"/>
    </source>
</evidence>
<proteinExistence type="predicted"/>
<dbReference type="AlphaFoldDB" id="A0A0R2IAJ3"/>